<organism evidence="1 3">
    <name type="scientific">Sulfodiicoccus acidiphilus</name>
    <dbReference type="NCBI Taxonomy" id="1670455"/>
    <lineage>
        <taxon>Archaea</taxon>
        <taxon>Thermoproteota</taxon>
        <taxon>Thermoprotei</taxon>
        <taxon>Sulfolobales</taxon>
        <taxon>Sulfolobaceae</taxon>
        <taxon>Sulfodiicoccus</taxon>
    </lineage>
</organism>
<dbReference type="KEGG" id="sacd:HS1genome_1635"/>
<dbReference type="Proteomes" id="UP000276741">
    <property type="component" value="Chromosome"/>
</dbReference>
<evidence type="ECO:0000313" key="2">
    <source>
        <dbReference type="EMBL" id="GGT89629.1"/>
    </source>
</evidence>
<dbReference type="SUPFAM" id="SSF51445">
    <property type="entry name" value="(Trans)glycosidases"/>
    <property type="match status" value="1"/>
</dbReference>
<keyword evidence="3" id="KW-1185">Reference proteome</keyword>
<protein>
    <submittedName>
        <fullName evidence="1">Mannan endo-1,4-beta-mannosidase</fullName>
    </submittedName>
</protein>
<dbReference type="Gene3D" id="3.20.20.80">
    <property type="entry name" value="Glycosidases"/>
    <property type="match status" value="1"/>
</dbReference>
<reference evidence="2" key="1">
    <citation type="journal article" date="2014" name="Int. J. Syst. Evol. Microbiol.">
        <title>Complete genome sequence of Corynebacterium casei LMG S-19264T (=DSM 44701T), isolated from a smear-ripened cheese.</title>
        <authorList>
            <consortium name="US DOE Joint Genome Institute (JGI-PGF)"/>
            <person name="Walter F."/>
            <person name="Albersmeier A."/>
            <person name="Kalinowski J."/>
            <person name="Ruckert C."/>
        </authorList>
    </citation>
    <scope>NUCLEOTIDE SEQUENCE</scope>
    <source>
        <strain evidence="2">JCM 31740</strain>
    </source>
</reference>
<gene>
    <name evidence="2" type="ORF">GCM10007116_04350</name>
    <name evidence="1" type="ORF">HS1genome_1635</name>
</gene>
<dbReference type="InterPro" id="IPR017853">
    <property type="entry name" value="GH"/>
</dbReference>
<dbReference type="Gene3D" id="3.40.50.880">
    <property type="match status" value="1"/>
</dbReference>
<dbReference type="CDD" id="cd03143">
    <property type="entry name" value="A4_beta-galactosidase_middle_domain"/>
    <property type="match status" value="1"/>
</dbReference>
<evidence type="ECO:0000313" key="1">
    <source>
        <dbReference type="EMBL" id="BBD73246.1"/>
    </source>
</evidence>
<evidence type="ECO:0000313" key="3">
    <source>
        <dbReference type="Proteomes" id="UP000276741"/>
    </source>
</evidence>
<name>A0A348B4Z4_9CREN</name>
<reference evidence="1" key="3">
    <citation type="journal article" date="2019" name="BMC Res. Notes">
        <title>Complete genome sequence of the Sulfodiicoccus acidiphilus strain HS-1T, the first crenarchaeon that lacks polB3, isolated from an acidic hot spring in Ohwaku-dani, Hakone, Japan.</title>
        <authorList>
            <person name="Sakai H.D."/>
            <person name="Kurosawa N."/>
        </authorList>
    </citation>
    <scope>NUCLEOTIDE SEQUENCE</scope>
    <source>
        <strain evidence="1">HS-1</strain>
    </source>
</reference>
<dbReference type="EMBL" id="BMQS01000003">
    <property type="protein sequence ID" value="GGT89629.1"/>
    <property type="molecule type" value="Genomic_DNA"/>
</dbReference>
<sequence length="617" mass="68960">MYIPRLTTLSVYMLEVPTLLVDYIWRKFLVGVNYWPSQGNVKAWRDFKIDVVRKDFDAAKKLGIDAARVFVMAQDCSTPEGSLLEECGSGLKEMASEAHTRGILLFPTLLVGHMSGKNWPIPWEGEGLYSPEGVESGRRFVAQLVLTLRDSPAVAGWVLTNEVTLYRRPSSVGQFRVWLLSLASTVRSLDPHRPVSVGDSISLFSPPYLRPENVRDLVDYASPHLYMYDHDESRHTMYYFSALEYDRATAGKVLLEEFGLPTSTYGEESHAGFVEVVLHGALLYGAEGALYWCLSDFDAPGDEPYLWEPHELKFGLLRADLSSKKAAEVVRKFSEKLKEVDLSGFTFPRKDSAILVPNWAWRDYQFLPETGWRDELSRVLAQSFSLARAASLQVTFAAEEGDWPFKLLLVPSTPRLLSTTWRKLLGFVEQGGTLYYSTVRLTSHSSASDFWEELFGVRPSLVAGSPGVRLQDPVLRMSEEFAFTGTALTYSFTPVDAEVLSVDGSGRPVLFSATRGKGRAILLTIPAELLLSRSQGWEFSSFYSWLGDLSQASRTPSSGDPRIEVQYLQGRNELLLGVINHSSEEKEVKLNVGRRMALDQVPGKLKGKSATLTLLST</sequence>
<proteinExistence type="predicted"/>
<dbReference type="Proteomes" id="UP000616143">
    <property type="component" value="Unassembled WGS sequence"/>
</dbReference>
<reference evidence="3" key="2">
    <citation type="submission" date="2018-04" db="EMBL/GenBank/DDBJ databases">
        <title>Complete genome sequence of Sulfodiicoccus acidiphilus strain HS-1.</title>
        <authorList>
            <person name="Sakai H.D."/>
            <person name="Kurosawa N."/>
        </authorList>
    </citation>
    <scope>NUCLEOTIDE SEQUENCE [LARGE SCALE GENOMIC DNA]</scope>
    <source>
        <strain evidence="3">HS-1</strain>
    </source>
</reference>
<dbReference type="AlphaFoldDB" id="A0A348B4Z4"/>
<dbReference type="InterPro" id="IPR029062">
    <property type="entry name" value="Class_I_gatase-like"/>
</dbReference>
<accession>A0A348B4Z4</accession>
<reference evidence="2" key="4">
    <citation type="submission" date="2020-09" db="EMBL/GenBank/DDBJ databases">
        <authorList>
            <person name="Sun Q."/>
            <person name="Ohkuma M."/>
        </authorList>
    </citation>
    <scope>NUCLEOTIDE SEQUENCE</scope>
    <source>
        <strain evidence="2">JCM 31740</strain>
    </source>
</reference>
<dbReference type="EMBL" id="AP018553">
    <property type="protein sequence ID" value="BBD73246.1"/>
    <property type="molecule type" value="Genomic_DNA"/>
</dbReference>